<dbReference type="SUPFAM" id="SSF53335">
    <property type="entry name" value="S-adenosyl-L-methionine-dependent methyltransferases"/>
    <property type="match status" value="1"/>
</dbReference>
<dbReference type="Pfam" id="PF13578">
    <property type="entry name" value="Methyltransf_24"/>
    <property type="match status" value="1"/>
</dbReference>
<dbReference type="PANTHER" id="PTHR43836:SF2">
    <property type="entry name" value="CATECHOL O-METHYLTRANSFERASE 1-RELATED"/>
    <property type="match status" value="1"/>
</dbReference>
<gene>
    <name evidence="1" type="ORF">K4G57_08490</name>
</gene>
<dbReference type="EC" id="2.1.1.-" evidence="1"/>
<comment type="caution">
    <text evidence="1">The sequence shown here is derived from an EMBL/GenBank/DDBJ whole genome shotgun (WGS) entry which is preliminary data.</text>
</comment>
<protein>
    <submittedName>
        <fullName evidence="1">Class I SAM-dependent methyltransferase</fullName>
        <ecNumber evidence="1">2.1.1.-</ecNumber>
    </submittedName>
</protein>
<sequence>MEFEKIVEIIESRREALKSREEEIEVVDYGAGSPRDKRTKEEMEKGVVCKISLQNLAKIGVKREKAQEILKIFKNLNPKVILELGTCCGFSSSYMSYFAQNSRIYTIEGSESVAEIARENHKEFGLLNIEVLVGRFELVLPTLLERIAPLDFAFIDGHHDKFATWKYFHSIRPFMRKGGVMLFDDIAWSDGMQDAWEEITKELKESKCKEVSIVGCDAWKMGVVWL</sequence>
<proteinExistence type="predicted"/>
<dbReference type="InterPro" id="IPR029063">
    <property type="entry name" value="SAM-dependent_MTases_sf"/>
</dbReference>
<evidence type="ECO:0000313" key="2">
    <source>
        <dbReference type="Proteomes" id="UP000700059"/>
    </source>
</evidence>
<organism evidence="1 2">
    <name type="scientific">Helicobacter turcicus</name>
    <dbReference type="NCBI Taxonomy" id="2867412"/>
    <lineage>
        <taxon>Bacteria</taxon>
        <taxon>Pseudomonadati</taxon>
        <taxon>Campylobacterota</taxon>
        <taxon>Epsilonproteobacteria</taxon>
        <taxon>Campylobacterales</taxon>
        <taxon>Helicobacteraceae</taxon>
        <taxon>Helicobacter</taxon>
    </lineage>
</organism>
<dbReference type="GO" id="GO:0032259">
    <property type="term" value="P:methylation"/>
    <property type="evidence" value="ECO:0007669"/>
    <property type="project" value="UniProtKB-KW"/>
</dbReference>
<keyword evidence="1" id="KW-0489">Methyltransferase</keyword>
<accession>A0ABS7JQ49</accession>
<dbReference type="EMBL" id="JAIGYQ010000014">
    <property type="protein sequence ID" value="MBX7491495.1"/>
    <property type="molecule type" value="Genomic_DNA"/>
</dbReference>
<dbReference type="GO" id="GO:0008168">
    <property type="term" value="F:methyltransferase activity"/>
    <property type="evidence" value="ECO:0007669"/>
    <property type="project" value="UniProtKB-KW"/>
</dbReference>
<evidence type="ECO:0000313" key="1">
    <source>
        <dbReference type="EMBL" id="MBX7491495.1"/>
    </source>
</evidence>
<keyword evidence="1" id="KW-0808">Transferase</keyword>
<name>A0ABS7JQ49_9HELI</name>
<keyword evidence="2" id="KW-1185">Reference proteome</keyword>
<dbReference type="Proteomes" id="UP000700059">
    <property type="component" value="Unassembled WGS sequence"/>
</dbReference>
<dbReference type="Gene3D" id="3.40.50.150">
    <property type="entry name" value="Vaccinia Virus protein VP39"/>
    <property type="match status" value="1"/>
</dbReference>
<reference evidence="1 2" key="1">
    <citation type="submission" date="2021-08" db="EMBL/GenBank/DDBJ databases">
        <title>Helicobacter spp. isolated from feces of Anatolian Ground Squirrel (Spermophilus xanthoprymnus) in Turkey.</title>
        <authorList>
            <person name="Aydin F."/>
            <person name="Abay S."/>
            <person name="Kayman T."/>
            <person name="Karakaya E."/>
            <person name="Saticioglu I.B."/>
        </authorList>
    </citation>
    <scope>NUCLEOTIDE SEQUENCE [LARGE SCALE GENOMIC DNA]</scope>
    <source>
        <strain evidence="1 2">Faydin-H70</strain>
    </source>
</reference>
<dbReference type="PANTHER" id="PTHR43836">
    <property type="entry name" value="CATECHOL O-METHYLTRANSFERASE 1-RELATED"/>
    <property type="match status" value="1"/>
</dbReference>
<dbReference type="RefSeq" id="WP_221532749.1">
    <property type="nucleotide sequence ID" value="NZ_JAIGYP010000014.1"/>
</dbReference>